<feature type="chain" id="PRO_5032978300" evidence="1">
    <location>
        <begin position="22"/>
        <end position="331"/>
    </location>
</feature>
<gene>
    <name evidence="2" type="ORF">OXX778_LOCUS5273</name>
</gene>
<sequence>METFFVVRIFLAFFFIAKIKSQPLANTTRLANNNSTAPSTTQSSTTSQYAPYGSCLFPIAIDFDLFSQDNKTQILGFLSQDSRLQTKLPCSDSLSSHVAYSFEIPTDSEVYFEFKMFSFDKTNKMDTVLALGDSNCQVIQNWCNDDSVKTGGLSSFVSGVLKNGNYKLLASGYDNTTLGPYLIDFLTVPIQVGKISSIKLSQSTTFEYSGNFTANRISIKFDCMNKIDNLAVSSFNYMVFTIEVPEKKQARGWIQVNGFKNKLDTFIQIRDEFNKQIHGSEFCNDDSPLVGGLSSLVEPQLNSGLYRVTIGALGLRNSNAQFNLKLDFRVI</sequence>
<dbReference type="Proteomes" id="UP000663879">
    <property type="component" value="Unassembled WGS sequence"/>
</dbReference>
<evidence type="ECO:0000313" key="3">
    <source>
        <dbReference type="Proteomes" id="UP000663879"/>
    </source>
</evidence>
<keyword evidence="3" id="KW-1185">Reference proteome</keyword>
<evidence type="ECO:0000256" key="1">
    <source>
        <dbReference type="SAM" id="SignalP"/>
    </source>
</evidence>
<comment type="caution">
    <text evidence="2">The sequence shown here is derived from an EMBL/GenBank/DDBJ whole genome shotgun (WGS) entry which is preliminary data.</text>
</comment>
<accession>A0A813R277</accession>
<reference evidence="2" key="1">
    <citation type="submission" date="2021-02" db="EMBL/GenBank/DDBJ databases">
        <authorList>
            <person name="Nowell W R."/>
        </authorList>
    </citation>
    <scope>NUCLEOTIDE SEQUENCE</scope>
    <source>
        <strain evidence="2">Ploen Becks lab</strain>
    </source>
</reference>
<protein>
    <submittedName>
        <fullName evidence="2">Uncharacterized protein</fullName>
    </submittedName>
</protein>
<name>A0A813R277_9BILA</name>
<feature type="signal peptide" evidence="1">
    <location>
        <begin position="1"/>
        <end position="21"/>
    </location>
</feature>
<organism evidence="2 3">
    <name type="scientific">Brachionus calyciflorus</name>
    <dbReference type="NCBI Taxonomy" id="104777"/>
    <lineage>
        <taxon>Eukaryota</taxon>
        <taxon>Metazoa</taxon>
        <taxon>Spiralia</taxon>
        <taxon>Gnathifera</taxon>
        <taxon>Rotifera</taxon>
        <taxon>Eurotatoria</taxon>
        <taxon>Monogononta</taxon>
        <taxon>Pseudotrocha</taxon>
        <taxon>Ploima</taxon>
        <taxon>Brachionidae</taxon>
        <taxon>Brachionus</taxon>
    </lineage>
</organism>
<dbReference type="AlphaFoldDB" id="A0A813R277"/>
<evidence type="ECO:0000313" key="2">
    <source>
        <dbReference type="EMBL" id="CAF0777398.1"/>
    </source>
</evidence>
<dbReference type="OrthoDB" id="10213688at2759"/>
<dbReference type="EMBL" id="CAJNOC010000564">
    <property type="protein sequence ID" value="CAF0777398.1"/>
    <property type="molecule type" value="Genomic_DNA"/>
</dbReference>
<proteinExistence type="predicted"/>
<keyword evidence="1" id="KW-0732">Signal</keyword>